<name>A0ABS4DAI4_9CHLR</name>
<evidence type="ECO:0000313" key="2">
    <source>
        <dbReference type="EMBL" id="MBP1466443.1"/>
    </source>
</evidence>
<evidence type="ECO:0000256" key="1">
    <source>
        <dbReference type="SAM" id="Phobius"/>
    </source>
</evidence>
<dbReference type="InterPro" id="IPR036177">
    <property type="entry name" value="Peptidase_M55_sf"/>
</dbReference>
<accession>A0ABS4DAI4</accession>
<dbReference type="Pfam" id="PF04951">
    <property type="entry name" value="Peptidase_M55"/>
    <property type="match status" value="1"/>
</dbReference>
<dbReference type="InterPro" id="IPR027476">
    <property type="entry name" value="DppA_N"/>
</dbReference>
<keyword evidence="3" id="KW-1185">Reference proteome</keyword>
<organism evidence="2 3">
    <name type="scientific">Candidatus Chloroploca mongolica</name>
    <dbReference type="NCBI Taxonomy" id="2528176"/>
    <lineage>
        <taxon>Bacteria</taxon>
        <taxon>Bacillati</taxon>
        <taxon>Chloroflexota</taxon>
        <taxon>Chloroflexia</taxon>
        <taxon>Chloroflexales</taxon>
        <taxon>Chloroflexineae</taxon>
        <taxon>Oscillochloridaceae</taxon>
        <taxon>Candidatus Chloroploca</taxon>
    </lineage>
</organism>
<dbReference type="Gene3D" id="3.40.50.10780">
    <property type="entry name" value="Dipeptide transport protein"/>
    <property type="match status" value="1"/>
</dbReference>
<evidence type="ECO:0000313" key="3">
    <source>
        <dbReference type="Proteomes" id="UP001193081"/>
    </source>
</evidence>
<dbReference type="Proteomes" id="UP001193081">
    <property type="component" value="Unassembled WGS sequence"/>
</dbReference>
<gene>
    <name evidence="2" type="ORF">EYB53_012080</name>
</gene>
<dbReference type="EMBL" id="SIJK02000019">
    <property type="protein sequence ID" value="MBP1466443.1"/>
    <property type="molecule type" value="Genomic_DNA"/>
</dbReference>
<dbReference type="InterPro" id="IPR007035">
    <property type="entry name" value="Peptidase_M55"/>
</dbReference>
<keyword evidence="1" id="KW-1133">Transmembrane helix</keyword>
<dbReference type="SUPFAM" id="SSF63992">
    <property type="entry name" value="Dipeptide transport protein"/>
    <property type="match status" value="1"/>
</dbReference>
<keyword evidence="1" id="KW-0812">Transmembrane</keyword>
<sequence>MRKSQWNGETVGEIGMTIATAAVLGVPLVFISGDRAAVRKAQAFVPDLETVVTKEPIFTHVANVFDPVPLLSLAPKKARFLIRAAAKRALQRLPEISQPPQPPFNPLER</sequence>
<keyword evidence="1" id="KW-0472">Membrane</keyword>
<reference evidence="2 3" key="1">
    <citation type="submission" date="2021-03" db="EMBL/GenBank/DDBJ databases">
        <authorList>
            <person name="Grouzdev D.S."/>
        </authorList>
    </citation>
    <scope>NUCLEOTIDE SEQUENCE [LARGE SCALE GENOMIC DNA]</scope>
    <source>
        <strain evidence="2 3">M50-1</strain>
    </source>
</reference>
<protein>
    <submittedName>
        <fullName evidence="2">M55 family metallopeptidase</fullName>
    </submittedName>
</protein>
<proteinExistence type="predicted"/>
<comment type="caution">
    <text evidence="2">The sequence shown here is derived from an EMBL/GenBank/DDBJ whole genome shotgun (WGS) entry which is preliminary data.</text>
</comment>
<feature type="transmembrane region" description="Helical" evidence="1">
    <location>
        <begin position="12"/>
        <end position="31"/>
    </location>
</feature>